<feature type="compositionally biased region" description="Low complexity" evidence="1">
    <location>
        <begin position="7"/>
        <end position="18"/>
    </location>
</feature>
<dbReference type="EMBL" id="ASGZ01000004">
    <property type="protein sequence ID" value="ESP89902.1"/>
    <property type="molecule type" value="Genomic_DNA"/>
</dbReference>
<feature type="region of interest" description="Disordered" evidence="1">
    <location>
        <begin position="1"/>
        <end position="36"/>
    </location>
</feature>
<sequence>MSDDSGTDGASDADAAESGAERADGDASVDERVESMYRDLAATAERPVNRESSAYLGEAEAVARDLHERAASREVVRERAGHVVRLLDSIEGTGDDAADGRVASARATAAELAGAEATSREDDS</sequence>
<evidence type="ECO:0000313" key="3">
    <source>
        <dbReference type="EMBL" id="ESP89902.1"/>
    </source>
</evidence>
<evidence type="ECO:0000313" key="4">
    <source>
        <dbReference type="Proteomes" id="UP000017840"/>
    </source>
</evidence>
<organism evidence="3 4">
    <name type="scientific">Candidatus Halobonum tyrrellensis G22</name>
    <dbReference type="NCBI Taxonomy" id="1324957"/>
    <lineage>
        <taxon>Archaea</taxon>
        <taxon>Methanobacteriati</taxon>
        <taxon>Methanobacteriota</taxon>
        <taxon>Stenosarchaea group</taxon>
        <taxon>Halobacteria</taxon>
        <taxon>Halobacteriales</taxon>
        <taxon>Haloferacaceae</taxon>
        <taxon>Candidatus Halobonum</taxon>
    </lineage>
</organism>
<reference evidence="3 4" key="1">
    <citation type="journal article" date="2013" name="Genome Announc.">
        <title>Draft Genome Sequence of 'Candidatus Halobonum tyrrellensis' Strain G22, Isolated from the Hypersaline Waters of Lake Tyrrell, Australia.</title>
        <authorList>
            <person name="Ugalde J.A."/>
            <person name="Narasingarao P."/>
            <person name="Kuo S."/>
            <person name="Podell S."/>
            <person name="Allen E.E."/>
        </authorList>
    </citation>
    <scope>NUCLEOTIDE SEQUENCE [LARGE SCALE GENOMIC DNA]</scope>
    <source>
        <strain evidence="3 4">G22</strain>
    </source>
</reference>
<dbReference type="AlphaFoldDB" id="V4J3E2"/>
<evidence type="ECO:0000256" key="1">
    <source>
        <dbReference type="SAM" id="MobiDB-lite"/>
    </source>
</evidence>
<dbReference type="Pfam" id="PF26479">
    <property type="entry name" value="DUF8152"/>
    <property type="match status" value="1"/>
</dbReference>
<dbReference type="STRING" id="1324957.K933_01732"/>
<keyword evidence="4" id="KW-1185">Reference proteome</keyword>
<evidence type="ECO:0000259" key="2">
    <source>
        <dbReference type="Pfam" id="PF26479"/>
    </source>
</evidence>
<dbReference type="eggNOG" id="arCOG10156">
    <property type="taxonomic scope" value="Archaea"/>
</dbReference>
<feature type="compositionally biased region" description="Basic and acidic residues" evidence="1">
    <location>
        <begin position="19"/>
        <end position="36"/>
    </location>
</feature>
<feature type="domain" description="DUF8152" evidence="2">
    <location>
        <begin position="32"/>
        <end position="115"/>
    </location>
</feature>
<dbReference type="InterPro" id="IPR058465">
    <property type="entry name" value="DUF8152"/>
</dbReference>
<dbReference type="Proteomes" id="UP000017840">
    <property type="component" value="Unassembled WGS sequence"/>
</dbReference>
<protein>
    <recommendedName>
        <fullName evidence="2">DUF8152 domain-containing protein</fullName>
    </recommendedName>
</protein>
<accession>V4J3E2</accession>
<comment type="caution">
    <text evidence="3">The sequence shown here is derived from an EMBL/GenBank/DDBJ whole genome shotgun (WGS) entry which is preliminary data.</text>
</comment>
<name>V4J3E2_9EURY</name>
<proteinExistence type="predicted"/>
<dbReference type="RefSeq" id="WP_023392945.1">
    <property type="nucleotide sequence ID" value="NZ_ASGZ01000004.1"/>
</dbReference>
<gene>
    <name evidence="3" type="ORF">K933_01732</name>
</gene>